<gene>
    <name evidence="1" type="ORF">CNECB9_960007</name>
</gene>
<organism evidence="1">
    <name type="scientific">Cupriavidus necator</name>
    <name type="common">Alcaligenes eutrophus</name>
    <name type="synonym">Ralstonia eutropha</name>
    <dbReference type="NCBI Taxonomy" id="106590"/>
    <lineage>
        <taxon>Bacteria</taxon>
        <taxon>Pseudomonadati</taxon>
        <taxon>Pseudomonadota</taxon>
        <taxon>Betaproteobacteria</taxon>
        <taxon>Burkholderiales</taxon>
        <taxon>Burkholderiaceae</taxon>
        <taxon>Cupriavidus</taxon>
    </lineage>
</organism>
<dbReference type="Pfam" id="PF08893">
    <property type="entry name" value="DUF1839"/>
    <property type="match status" value="1"/>
</dbReference>
<dbReference type="EMBL" id="FMSH01000547">
    <property type="protein sequence ID" value="SCV02232.1"/>
    <property type="molecule type" value="Genomic_DNA"/>
</dbReference>
<dbReference type="AlphaFoldDB" id="A0A1K0ISK9"/>
<reference evidence="1" key="1">
    <citation type="submission" date="2016-09" db="EMBL/GenBank/DDBJ databases">
        <authorList>
            <person name="Capua I."/>
            <person name="De Benedictis P."/>
            <person name="Joannis T."/>
            <person name="Lombin L.H."/>
            <person name="Cattoli G."/>
        </authorList>
    </citation>
    <scope>NUCLEOTIDE SEQUENCE</scope>
    <source>
        <strain evidence="1">B9</strain>
    </source>
</reference>
<evidence type="ECO:0000313" key="1">
    <source>
        <dbReference type="EMBL" id="SCV02232.1"/>
    </source>
</evidence>
<name>A0A1K0ISK9_CUPNE</name>
<proteinExistence type="predicted"/>
<sequence>MHGDTRMRGRGGPGLRGGNPVWSHVNCHIDLWIELLHGLDLPPVAALACAVRQDFEADHFTQCRFPDADLERLYGLTVHALTFYDSLESHVAAQTSRGHIVVMELDSSQLPPPRGAGYLRHCTPTCIAIDVLIPEAGAVGYYHSDGYHTATGEDYAAIIRLAPGVRSAEALPFMHADVVRRNGHPHAAETLLEASLALLRFHLGNRPRENPVTLFRAVFPQHLERLMARGEPGFHHYASGVLRQLGANFELLARYLRWLVMHGQEVPEKAAQACYTMASEAMVMQFRLMRAVISRKPDRCEDCLDQLEASYLASVPLLAAHFGEFTP</sequence>
<dbReference type="InterPro" id="IPR014989">
    <property type="entry name" value="DUF1839"/>
</dbReference>
<dbReference type="RefSeq" id="WP_035819176.1">
    <property type="nucleotide sequence ID" value="NZ_FMSH01000547.1"/>
</dbReference>
<accession>A0A1K0ISK9</accession>
<evidence type="ECO:0008006" key="2">
    <source>
        <dbReference type="Google" id="ProtNLM"/>
    </source>
</evidence>
<protein>
    <recommendedName>
        <fullName evidence="2">DUF1839 family protein</fullName>
    </recommendedName>
</protein>